<keyword evidence="9" id="KW-1185">Reference proteome</keyword>
<dbReference type="InterPro" id="IPR004839">
    <property type="entry name" value="Aminotransferase_I/II_large"/>
</dbReference>
<reference evidence="8" key="1">
    <citation type="submission" date="2024-05" db="EMBL/GenBank/DDBJ databases">
        <title>Isolation and characterization of Sporomusa carbonis sp. nov., a carboxydotrophic hydrogenogen in the genus of Sporomusa isolated from a charcoal burning pile.</title>
        <authorList>
            <person name="Boeer T."/>
            <person name="Rosenbaum F."/>
            <person name="Eysell L."/>
            <person name="Mueller V."/>
            <person name="Daniel R."/>
            <person name="Poehlein A."/>
        </authorList>
    </citation>
    <scope>NUCLEOTIDE SEQUENCE [LARGE SCALE GENOMIC DNA]</scope>
    <source>
        <strain evidence="8">DSM 10669</strain>
    </source>
</reference>
<protein>
    <submittedName>
        <fullName evidence="8">Aromatic-amino-acid aminotransferase</fullName>
        <ecNumber evidence="8">2.6.1.57</ecNumber>
    </submittedName>
</protein>
<dbReference type="EMBL" id="CP155573">
    <property type="protein sequence ID" value="XFO67036.1"/>
    <property type="molecule type" value="Genomic_DNA"/>
</dbReference>
<evidence type="ECO:0000313" key="9">
    <source>
        <dbReference type="Proteomes" id="UP000216752"/>
    </source>
</evidence>
<dbReference type="PANTHER" id="PTHR11879">
    <property type="entry name" value="ASPARTATE AMINOTRANSFERASE"/>
    <property type="match status" value="1"/>
</dbReference>
<dbReference type="Gene3D" id="3.40.640.10">
    <property type="entry name" value="Type I PLP-dependent aspartate aminotransferase-like (Major domain)"/>
    <property type="match status" value="1"/>
</dbReference>
<dbReference type="RefSeq" id="WP_094605155.1">
    <property type="nucleotide sequence ID" value="NZ_CP155573.1"/>
</dbReference>
<sequence length="418" mass="46186">MTLSLAATHAKGKFATDKIFGASAAANKDAAQYGKDKVVNATIGAILDDKETLVCLPTVEKVYRNLPINEVINYAPIAGLPEFLEVATALAFGDNRPEAYTSAVATSGGSGVIHHTIANYTEIGDTLLTSDWYWGPYKVLCQDALRKLDTYTLFDEKQNFNSKSFESKVNELLTKQDSLVTIINTPAHNPTGYSLSDSDWDNVLEVLKTAAKDQSKRVILLVDIAYIDYAGEKNACRTFMKKFGNLPDNLLIIMGFSMSKGYTMYGQRTGAMISISKNKDVVQEFADINQFTSRATWSNINRGCMRLLATIYNDKAILAQVEKERNEYYNMIRDRSDIFVREAKAANLQMLPYIAGFFLTVPAKNPDAVCDKLHEEHIFAVPLAKGIRIAVCAVPSFKITGMAAKMAQAMAVVDKQNQ</sequence>
<feature type="domain" description="Aminotransferase class I/classII large" evidence="7">
    <location>
        <begin position="37"/>
        <end position="395"/>
    </location>
</feature>
<keyword evidence="4 8" id="KW-0032">Aminotransferase</keyword>
<evidence type="ECO:0000256" key="3">
    <source>
        <dbReference type="ARBA" id="ARBA00011738"/>
    </source>
</evidence>
<dbReference type="Proteomes" id="UP000216752">
    <property type="component" value="Chromosome"/>
</dbReference>
<name>A0ABZ3IN79_9FIRM</name>
<dbReference type="Gene3D" id="3.90.1150.10">
    <property type="entry name" value="Aspartate Aminotransferase, domain 1"/>
    <property type="match status" value="1"/>
</dbReference>
<keyword evidence="6" id="KW-0663">Pyridoxal phosphate</keyword>
<accession>A0ABZ3IN79</accession>
<comment type="subunit">
    <text evidence="3">Homodimer.</text>
</comment>
<evidence type="ECO:0000259" key="7">
    <source>
        <dbReference type="Pfam" id="PF00155"/>
    </source>
</evidence>
<dbReference type="GO" id="GO:0008483">
    <property type="term" value="F:transaminase activity"/>
    <property type="evidence" value="ECO:0007669"/>
    <property type="project" value="UniProtKB-KW"/>
</dbReference>
<evidence type="ECO:0000256" key="4">
    <source>
        <dbReference type="ARBA" id="ARBA00022576"/>
    </source>
</evidence>
<comment type="similarity">
    <text evidence="2">Belongs to the class-I pyridoxal-phosphate-dependent aminotransferase family.</text>
</comment>
<dbReference type="InterPro" id="IPR015421">
    <property type="entry name" value="PyrdxlP-dep_Trfase_major"/>
</dbReference>
<dbReference type="SUPFAM" id="SSF53383">
    <property type="entry name" value="PLP-dependent transferases"/>
    <property type="match status" value="1"/>
</dbReference>
<dbReference type="CDD" id="cd00609">
    <property type="entry name" value="AAT_like"/>
    <property type="match status" value="1"/>
</dbReference>
<comment type="cofactor">
    <cofactor evidence="1">
        <name>pyridoxal 5'-phosphate</name>
        <dbReference type="ChEBI" id="CHEBI:597326"/>
    </cofactor>
</comment>
<keyword evidence="5 8" id="KW-0808">Transferase</keyword>
<evidence type="ECO:0000256" key="2">
    <source>
        <dbReference type="ARBA" id="ARBA00007441"/>
    </source>
</evidence>
<dbReference type="InterPro" id="IPR015424">
    <property type="entry name" value="PyrdxlP-dep_Trfase"/>
</dbReference>
<dbReference type="PANTHER" id="PTHR11879:SF22">
    <property type="entry name" value="ASPARTATE AMINOTRANSFERASE, MITOCHONDRIAL"/>
    <property type="match status" value="1"/>
</dbReference>
<dbReference type="InterPro" id="IPR000796">
    <property type="entry name" value="Asp_trans"/>
</dbReference>
<organism evidence="8 9">
    <name type="scientific">Sporomusa silvacetica DSM 10669</name>
    <dbReference type="NCBI Taxonomy" id="1123289"/>
    <lineage>
        <taxon>Bacteria</taxon>
        <taxon>Bacillati</taxon>
        <taxon>Bacillota</taxon>
        <taxon>Negativicutes</taxon>
        <taxon>Selenomonadales</taxon>
        <taxon>Sporomusaceae</taxon>
        <taxon>Sporomusa</taxon>
    </lineage>
</organism>
<proteinExistence type="inferred from homology"/>
<evidence type="ECO:0000256" key="1">
    <source>
        <dbReference type="ARBA" id="ARBA00001933"/>
    </source>
</evidence>
<evidence type="ECO:0000256" key="5">
    <source>
        <dbReference type="ARBA" id="ARBA00022679"/>
    </source>
</evidence>
<evidence type="ECO:0000313" key="8">
    <source>
        <dbReference type="EMBL" id="XFO67036.1"/>
    </source>
</evidence>
<dbReference type="InterPro" id="IPR015422">
    <property type="entry name" value="PyrdxlP-dep_Trfase_small"/>
</dbReference>
<gene>
    <name evidence="8" type="primary">tyrB</name>
    <name evidence="8" type="ORF">SPSIL_032070</name>
</gene>
<dbReference type="Pfam" id="PF00155">
    <property type="entry name" value="Aminotran_1_2"/>
    <property type="match status" value="1"/>
</dbReference>
<evidence type="ECO:0000256" key="6">
    <source>
        <dbReference type="ARBA" id="ARBA00022898"/>
    </source>
</evidence>
<dbReference type="EC" id="2.6.1.57" evidence="8"/>